<sequence length="120" mass="14034">MDYQNNIMNFLASCLTQDEYVFLLKFNLDHSIKEVLVGEPDVAQFCDLKFKKFLKFAKALGVKTKMVDSALYVPREAFVEFMMIYAKPEYRHLFVKLPLAVNEYHSRFIDAARSRSYVSS</sequence>
<evidence type="ECO:0000313" key="1">
    <source>
        <dbReference type="EMBL" id="CCA61375.1"/>
    </source>
</evidence>
<dbReference type="KEGG" id="vg:26683563"/>
<protein>
    <submittedName>
        <fullName evidence="1">Complete DpAV4 genome</fullName>
    </submittedName>
</protein>
<dbReference type="Proteomes" id="UP000203898">
    <property type="component" value="Segment"/>
</dbReference>
<dbReference type="EMBL" id="CU469068">
    <property type="protein sequence ID" value="CCA61375.1"/>
    <property type="molecule type" value="Genomic_DNA"/>
</dbReference>
<proteinExistence type="predicted"/>
<accession>F2NYU7</accession>
<dbReference type="GeneID" id="26683563"/>
<name>F2NYU7_9VIRU</name>
<keyword evidence="2" id="KW-1185">Reference proteome</keyword>
<evidence type="ECO:0000313" key="2">
    <source>
        <dbReference type="Proteomes" id="UP000203898"/>
    </source>
</evidence>
<reference evidence="1 2" key="1">
    <citation type="journal article" date="2009" name="PLoS ONE">
        <title>Symbiotic virus at the evolutionary intersection of three types of large DNA viruses; iridoviruses, ascoviruses, and ichnoviruses.</title>
        <authorList>
            <person name="Bigot Y."/>
            <person name="Renault S."/>
            <person name="Nicolas J."/>
            <person name="Moundras C."/>
            <person name="Demattei M.V."/>
            <person name="Samain S."/>
            <person name="Bideshi D.K."/>
            <person name="Federici B.A."/>
        </authorList>
    </citation>
    <scope>NUCLEOTIDE SEQUENCE [LARGE SCALE GENOMIC DNA]</scope>
</reference>
<dbReference type="RefSeq" id="YP_009640006.1">
    <property type="nucleotide sequence ID" value="NC_011335.1"/>
</dbReference>
<organism evidence="1 2">
    <name type="scientific">Diadromus pulchellus ascovirus 4a</name>
    <dbReference type="NCBI Taxonomy" id="158683"/>
    <lineage>
        <taxon>Viruses</taxon>
        <taxon>Varidnaviria</taxon>
        <taxon>Bamfordvirae</taxon>
        <taxon>Nucleocytoviricota</taxon>
        <taxon>Megaviricetes</taxon>
        <taxon>Pimascovirales</taxon>
        <taxon>Pimascovirales incertae sedis</taxon>
        <taxon>Ascoviridae</taxon>
        <taxon>Toursvirus</taxon>
        <taxon>Toursvirus dptv1a</taxon>
    </lineage>
</organism>